<dbReference type="SUPFAM" id="SSF49464">
    <property type="entry name" value="Carboxypeptidase regulatory domain-like"/>
    <property type="match status" value="1"/>
</dbReference>
<evidence type="ECO:0000313" key="1">
    <source>
        <dbReference type="EMBL" id="WKW12159.1"/>
    </source>
</evidence>
<proteinExistence type="predicted"/>
<organism evidence="1">
    <name type="scientific">Pseudogemmatithrix spongiicola</name>
    <dbReference type="NCBI Taxonomy" id="3062599"/>
    <lineage>
        <taxon>Bacteria</taxon>
        <taxon>Pseudomonadati</taxon>
        <taxon>Gemmatimonadota</taxon>
        <taxon>Gemmatimonadia</taxon>
        <taxon>Gemmatimonadales</taxon>
        <taxon>Gemmatimonadaceae</taxon>
        <taxon>Pseudogemmatithrix</taxon>
    </lineage>
</organism>
<accession>A0AA49K072</accession>
<protein>
    <submittedName>
        <fullName evidence="1">Carboxypeptidase-like regulatory domain-containing protein</fullName>
    </submittedName>
</protein>
<dbReference type="RefSeq" id="WP_367887832.1">
    <property type="nucleotide sequence ID" value="NZ_CP130612.1"/>
</dbReference>
<dbReference type="KEGG" id="pspc:Strain318_001439"/>
<dbReference type="EMBL" id="CP130613">
    <property type="protein sequence ID" value="WKW15068.1"/>
    <property type="molecule type" value="Genomic_DNA"/>
</dbReference>
<reference evidence="1" key="1">
    <citation type="submission" date="2023-07" db="EMBL/GenBank/DDBJ databases">
        <authorList>
            <person name="Haufschild T."/>
            <person name="Kallscheuer N."/>
            <person name="Hammer J."/>
            <person name="Kohn T."/>
            <person name="Kabuu M."/>
            <person name="Jogler M."/>
            <person name="Wohfarth N."/>
            <person name="Heuer A."/>
            <person name="Rohde M."/>
            <person name="van Teeseling M.C.F."/>
            <person name="Jogler C."/>
        </authorList>
    </citation>
    <scope>NUCLEOTIDE SEQUENCE</scope>
    <source>
        <strain evidence="1">Strain 138</strain>
        <strain evidence="2">Strain 318</strain>
    </source>
</reference>
<dbReference type="GO" id="GO:0030246">
    <property type="term" value="F:carbohydrate binding"/>
    <property type="evidence" value="ECO:0007669"/>
    <property type="project" value="InterPro"/>
</dbReference>
<dbReference type="Proteomes" id="UP001229955">
    <property type="component" value="Chromosome"/>
</dbReference>
<keyword evidence="3" id="KW-1185">Reference proteome</keyword>
<dbReference type="SUPFAM" id="SSF49452">
    <property type="entry name" value="Starch-binding domain-like"/>
    <property type="match status" value="1"/>
</dbReference>
<dbReference type="InterPro" id="IPR008969">
    <property type="entry name" value="CarboxyPept-like_regulatory"/>
</dbReference>
<dbReference type="AlphaFoldDB" id="A0AA49JUD6"/>
<keyword evidence="1" id="KW-0121">Carboxypeptidase</keyword>
<dbReference type="EMBL" id="CP130612">
    <property type="protein sequence ID" value="WKW12159.1"/>
    <property type="molecule type" value="Genomic_DNA"/>
</dbReference>
<evidence type="ECO:0000313" key="3">
    <source>
        <dbReference type="Proteomes" id="UP001229955"/>
    </source>
</evidence>
<keyword evidence="1" id="KW-0378">Hydrolase</keyword>
<dbReference type="Gene3D" id="2.60.40.1120">
    <property type="entry name" value="Carboxypeptidase-like, regulatory domain"/>
    <property type="match status" value="2"/>
</dbReference>
<accession>A0AA49JUD6</accession>
<sequence>MTDRDLRGCVLLALIAVATLATPLGAQATLSGVVFDSLITKAPMAEAQVVLQGYEGSSTTDRRGRFSFRGLEPGSYQLTFFHPRLDSLSMSAPVFTVEVGAADVSGVQLSTPSFATTARALCGVELDANSSILLARVRDAERGEPVPDALAEISWWELAIGNGAAPERQNRKLLARADSTGALTLCGVPNDIELSIAARLGEQATGEVVLARGMAPIELQELRISLSDTAARAAPDSVAGADTLPRQRGGSARLRVVVRNARGAPVPGATVSIRSQAVGGVTDREGRLVLTGVPAGSQTVDVRAIGRAPERRVLALAPDAETSLDLQLGELAEVLPEYLVRGTSLSAEREAYERRRRAGLGRFLDAEELDKLGRSASGLANLPGVRVPFTTVAPGGAYGFNSTTQPMLYLRGADGELCTPTVFVDGIPRVGFEGFELHALLQMAQRVELYTRSLTVPPEFANAFSRCGVLVIWTT</sequence>
<name>A0AA49JUD6_9BACT</name>
<keyword evidence="1" id="KW-0645">Protease</keyword>
<evidence type="ECO:0000313" key="2">
    <source>
        <dbReference type="EMBL" id="WKW15068.1"/>
    </source>
</evidence>
<dbReference type="GO" id="GO:0004180">
    <property type="term" value="F:carboxypeptidase activity"/>
    <property type="evidence" value="ECO:0007669"/>
    <property type="project" value="UniProtKB-KW"/>
</dbReference>
<dbReference type="Pfam" id="PF13620">
    <property type="entry name" value="CarboxypepD_reg"/>
    <property type="match status" value="2"/>
</dbReference>
<dbReference type="InterPro" id="IPR013784">
    <property type="entry name" value="Carb-bd-like_fold"/>
</dbReference>
<gene>
    <name evidence="1" type="ORF">Strain138_001439</name>
    <name evidence="2" type="ORF">Strain318_001439</name>
</gene>